<evidence type="ECO:0000256" key="1">
    <source>
        <dbReference type="RuleBase" id="RU363098"/>
    </source>
</evidence>
<gene>
    <name evidence="3" type="ORF">LTRI10_LOCUS33523</name>
</gene>
<sequence>MTAIIANAHTVFADKEPLKAMSEPWVELAHQFSFAVNFNKTGVPAVIPPHLHVKEYPDFMEKPDKPTYQSHNVIGKLFREVKDTVLHTSCVKSPGVCMTS</sequence>
<dbReference type="Proteomes" id="UP001497516">
    <property type="component" value="Chromosome 6"/>
</dbReference>
<dbReference type="AlphaFoldDB" id="A0AAV2F3Y7"/>
<comment type="function">
    <text evidence="1">Probably involved in the RNA silencing pathway and required for the generation of small interfering RNAs (siRNAs).</text>
</comment>
<keyword evidence="4" id="KW-1185">Reference proteome</keyword>
<keyword evidence="1" id="KW-0808">Transferase</keyword>
<organism evidence="3 4">
    <name type="scientific">Linum trigynum</name>
    <dbReference type="NCBI Taxonomy" id="586398"/>
    <lineage>
        <taxon>Eukaryota</taxon>
        <taxon>Viridiplantae</taxon>
        <taxon>Streptophyta</taxon>
        <taxon>Embryophyta</taxon>
        <taxon>Tracheophyta</taxon>
        <taxon>Spermatophyta</taxon>
        <taxon>Magnoliopsida</taxon>
        <taxon>eudicotyledons</taxon>
        <taxon>Gunneridae</taxon>
        <taxon>Pentapetalae</taxon>
        <taxon>rosids</taxon>
        <taxon>fabids</taxon>
        <taxon>Malpighiales</taxon>
        <taxon>Linaceae</taxon>
        <taxon>Linum</taxon>
    </lineage>
</organism>
<reference evidence="3 4" key="1">
    <citation type="submission" date="2024-04" db="EMBL/GenBank/DDBJ databases">
        <authorList>
            <person name="Fracassetti M."/>
        </authorList>
    </citation>
    <scope>NUCLEOTIDE SEQUENCE [LARGE SCALE GENOMIC DNA]</scope>
</reference>
<dbReference type="EC" id="2.7.7.48" evidence="1"/>
<keyword evidence="1" id="KW-0696">RNA-directed RNA polymerase</keyword>
<keyword evidence="1" id="KW-0943">RNA-mediated gene silencing</keyword>
<keyword evidence="1" id="KW-0548">Nucleotidyltransferase</keyword>
<protein>
    <recommendedName>
        <fullName evidence="1">RNA-dependent RNA polymerase</fullName>
        <ecNumber evidence="1">2.7.7.48</ecNumber>
    </recommendedName>
</protein>
<dbReference type="GO" id="GO:0003723">
    <property type="term" value="F:RNA binding"/>
    <property type="evidence" value="ECO:0007669"/>
    <property type="project" value="UniProtKB-KW"/>
</dbReference>
<name>A0AAV2F3Y7_9ROSI</name>
<evidence type="ECO:0000313" key="4">
    <source>
        <dbReference type="Proteomes" id="UP001497516"/>
    </source>
</evidence>
<dbReference type="PANTHER" id="PTHR23079">
    <property type="entry name" value="RNA-DEPENDENT RNA POLYMERASE"/>
    <property type="match status" value="1"/>
</dbReference>
<evidence type="ECO:0000259" key="2">
    <source>
        <dbReference type="Pfam" id="PF05183"/>
    </source>
</evidence>
<comment type="catalytic activity">
    <reaction evidence="1">
        <text>RNA(n) + a ribonucleoside 5'-triphosphate = RNA(n+1) + diphosphate</text>
        <dbReference type="Rhea" id="RHEA:21248"/>
        <dbReference type="Rhea" id="RHEA-COMP:14527"/>
        <dbReference type="Rhea" id="RHEA-COMP:17342"/>
        <dbReference type="ChEBI" id="CHEBI:33019"/>
        <dbReference type="ChEBI" id="CHEBI:61557"/>
        <dbReference type="ChEBI" id="CHEBI:140395"/>
        <dbReference type="EC" id="2.7.7.48"/>
    </reaction>
</comment>
<dbReference type="GO" id="GO:0003968">
    <property type="term" value="F:RNA-directed RNA polymerase activity"/>
    <property type="evidence" value="ECO:0007669"/>
    <property type="project" value="UniProtKB-KW"/>
</dbReference>
<evidence type="ECO:0000313" key="3">
    <source>
        <dbReference type="EMBL" id="CAL1392909.1"/>
    </source>
</evidence>
<dbReference type="EMBL" id="OZ034819">
    <property type="protein sequence ID" value="CAL1392909.1"/>
    <property type="molecule type" value="Genomic_DNA"/>
</dbReference>
<accession>A0AAV2F3Y7</accession>
<proteinExistence type="inferred from homology"/>
<dbReference type="InterPro" id="IPR057596">
    <property type="entry name" value="RDRP_core"/>
</dbReference>
<dbReference type="GO" id="GO:0031380">
    <property type="term" value="C:nuclear RNA-directed RNA polymerase complex"/>
    <property type="evidence" value="ECO:0007669"/>
    <property type="project" value="TreeGrafter"/>
</dbReference>
<feature type="domain" description="RDRP core" evidence="2">
    <location>
        <begin position="4"/>
        <end position="81"/>
    </location>
</feature>
<dbReference type="Pfam" id="PF05183">
    <property type="entry name" value="RdRP"/>
    <property type="match status" value="1"/>
</dbReference>
<dbReference type="GO" id="GO:0030422">
    <property type="term" value="P:siRNA processing"/>
    <property type="evidence" value="ECO:0007669"/>
    <property type="project" value="TreeGrafter"/>
</dbReference>
<dbReference type="PANTHER" id="PTHR23079:SF1">
    <property type="entry name" value="RNA-DEPENDENT RNA POLYMERASE 1"/>
    <property type="match status" value="1"/>
</dbReference>
<comment type="similarity">
    <text evidence="1">Belongs to the RdRP family.</text>
</comment>
<dbReference type="InterPro" id="IPR007855">
    <property type="entry name" value="RDRP"/>
</dbReference>
<keyword evidence="1" id="KW-0694">RNA-binding</keyword>